<comment type="catalytic activity">
    <reaction evidence="1 4">
        <text>[protein]-peptidylproline (omega=180) = [protein]-peptidylproline (omega=0)</text>
        <dbReference type="Rhea" id="RHEA:16237"/>
        <dbReference type="Rhea" id="RHEA-COMP:10747"/>
        <dbReference type="Rhea" id="RHEA-COMP:10748"/>
        <dbReference type="ChEBI" id="CHEBI:83833"/>
        <dbReference type="ChEBI" id="CHEBI:83834"/>
        <dbReference type="EC" id="5.2.1.8"/>
    </reaction>
</comment>
<evidence type="ECO:0000313" key="8">
    <source>
        <dbReference type="Proteomes" id="UP000244090"/>
    </source>
</evidence>
<gene>
    <name evidence="7" type="ORF">C8N46_108109</name>
</gene>
<dbReference type="InterPro" id="IPR046357">
    <property type="entry name" value="PPIase_dom_sf"/>
</dbReference>
<dbReference type="Proteomes" id="UP000244090">
    <property type="component" value="Unassembled WGS sequence"/>
</dbReference>
<dbReference type="AlphaFoldDB" id="A0A2T6BUN8"/>
<name>A0A2T6BUN8_9FLAO</name>
<feature type="region of interest" description="Disordered" evidence="5">
    <location>
        <begin position="241"/>
        <end position="273"/>
    </location>
</feature>
<accession>A0A2T6BUN8</accession>
<keyword evidence="4" id="KW-0413">Isomerase</keyword>
<keyword evidence="8" id="KW-1185">Reference proteome</keyword>
<dbReference type="SUPFAM" id="SSF103647">
    <property type="entry name" value="TSP type-3 repeat"/>
    <property type="match status" value="1"/>
</dbReference>
<evidence type="ECO:0000259" key="6">
    <source>
        <dbReference type="PROSITE" id="PS50059"/>
    </source>
</evidence>
<proteinExistence type="predicted"/>
<dbReference type="Gene3D" id="3.10.50.40">
    <property type="match status" value="1"/>
</dbReference>
<evidence type="ECO:0000256" key="5">
    <source>
        <dbReference type="SAM" id="MobiDB-lite"/>
    </source>
</evidence>
<dbReference type="InterPro" id="IPR001179">
    <property type="entry name" value="PPIase_FKBP_dom"/>
</dbReference>
<dbReference type="PROSITE" id="PS51257">
    <property type="entry name" value="PROKAR_LIPOPROTEIN"/>
    <property type="match status" value="1"/>
</dbReference>
<dbReference type="GO" id="GO:0005509">
    <property type="term" value="F:calcium ion binding"/>
    <property type="evidence" value="ECO:0007669"/>
    <property type="project" value="InterPro"/>
</dbReference>
<evidence type="ECO:0000256" key="4">
    <source>
        <dbReference type="PROSITE-ProRule" id="PRU00277"/>
    </source>
</evidence>
<dbReference type="InterPro" id="IPR028974">
    <property type="entry name" value="TSP_type-3_rpt"/>
</dbReference>
<reference evidence="7 8" key="1">
    <citation type="submission" date="2018-04" db="EMBL/GenBank/DDBJ databases">
        <title>Genomic Encyclopedia of Archaeal and Bacterial Type Strains, Phase II (KMG-II): from individual species to whole genera.</title>
        <authorList>
            <person name="Goeker M."/>
        </authorList>
    </citation>
    <scope>NUCLEOTIDE SEQUENCE [LARGE SCALE GENOMIC DNA]</scope>
    <source>
        <strain evidence="7 8">DSM 25731</strain>
    </source>
</reference>
<evidence type="ECO:0000256" key="1">
    <source>
        <dbReference type="ARBA" id="ARBA00000971"/>
    </source>
</evidence>
<dbReference type="EMBL" id="QBKT01000008">
    <property type="protein sequence ID" value="PTX59799.1"/>
    <property type="molecule type" value="Genomic_DNA"/>
</dbReference>
<evidence type="ECO:0000256" key="3">
    <source>
        <dbReference type="ARBA" id="ARBA00023110"/>
    </source>
</evidence>
<feature type="compositionally biased region" description="Acidic residues" evidence="5">
    <location>
        <begin position="241"/>
        <end position="255"/>
    </location>
</feature>
<protein>
    <recommendedName>
        <fullName evidence="2 4">peptidylprolyl isomerase</fullName>
        <ecNumber evidence="2 4">5.2.1.8</ecNumber>
    </recommendedName>
</protein>
<organism evidence="7 8">
    <name type="scientific">Kordia periserrulae</name>
    <dbReference type="NCBI Taxonomy" id="701523"/>
    <lineage>
        <taxon>Bacteria</taxon>
        <taxon>Pseudomonadati</taxon>
        <taxon>Bacteroidota</taxon>
        <taxon>Flavobacteriia</taxon>
        <taxon>Flavobacteriales</taxon>
        <taxon>Flavobacteriaceae</taxon>
        <taxon>Kordia</taxon>
    </lineage>
</organism>
<sequence>MKFVKFTFVTIVAIVAVLACKRDDDPVTFAELRDRGEQQIEDQAALLEFLSTHFYNYEDFDLTNPESPANDDVRIVFDTIAGVNADKIPLINQVEERTTTYFDVEYKYYILKVREGGGKSFSNFDAVGLVYHGQLLDLSTFDLRLTRFQIPLVSAGSSTVRGFQLGIPEFKTAEGFVEDEDGFLQPRNGGIGAVFMPSGMGYFNLFEPGIPEYSPLIFSFNIFDVEFLDTELDGLLTSMEDLDNDKDVSDDDTDGDGFPNFRDSDDDGDGTPTVNEIVQNTYTLNPGDAEPTYAANEIIKTRDTNSEGVTTIRTVVLTDTDGDGIPDYLDAN</sequence>
<dbReference type="GO" id="GO:0003755">
    <property type="term" value="F:peptidyl-prolyl cis-trans isomerase activity"/>
    <property type="evidence" value="ECO:0007669"/>
    <property type="project" value="UniProtKB-KW"/>
</dbReference>
<feature type="domain" description="PPIase FKBP-type" evidence="6">
    <location>
        <begin position="124"/>
        <end position="226"/>
    </location>
</feature>
<evidence type="ECO:0000256" key="2">
    <source>
        <dbReference type="ARBA" id="ARBA00013194"/>
    </source>
</evidence>
<evidence type="ECO:0000313" key="7">
    <source>
        <dbReference type="EMBL" id="PTX59799.1"/>
    </source>
</evidence>
<keyword evidence="3 4" id="KW-0697">Rotamase</keyword>
<dbReference type="EC" id="5.2.1.8" evidence="2 4"/>
<comment type="caution">
    <text evidence="7">The sequence shown here is derived from an EMBL/GenBank/DDBJ whole genome shotgun (WGS) entry which is preliminary data.</text>
</comment>
<dbReference type="PROSITE" id="PS50059">
    <property type="entry name" value="FKBP_PPIASE"/>
    <property type="match status" value="1"/>
</dbReference>